<dbReference type="EC" id="1.1.1.-" evidence="4"/>
<sequence>MGGRLEGKRALITGAGQGMGRATALAFAKEGAEVIATSRTAGKMADLPQASSAIEVHGLDVADADAISRLAEAVGPLDILVNCAGWVADGPLVESSDDDWMRSWEVNVMGPMRLIRATLPAMRSRGAGSIVNVASVASSVTGVNNRAAYGATKAALIGLTKSVARDHISEGIRCNVLCPGTTATPSLDDRIAATPDPEATRRSFTDRQPMGRLGTVEEMASAILWMASDEAGFMTGEIVTIDGGQTL</sequence>
<name>A0A1Y5SCW5_9RHOB</name>
<dbReference type="InterPro" id="IPR051122">
    <property type="entry name" value="SDR_DHRS6-like"/>
</dbReference>
<gene>
    <name evidence="4" type="ORF">PAM7066_01608</name>
</gene>
<dbReference type="RefSeq" id="WP_085853598.1">
    <property type="nucleotide sequence ID" value="NZ_FOPF01000003.1"/>
</dbReference>
<dbReference type="PRINTS" id="PR00081">
    <property type="entry name" value="GDHRDH"/>
</dbReference>
<accession>A0A1Y5SCW5</accession>
<organism evidence="4 5">
    <name type="scientific">Palleronia marisminoris</name>
    <dbReference type="NCBI Taxonomy" id="315423"/>
    <lineage>
        <taxon>Bacteria</taxon>
        <taxon>Pseudomonadati</taxon>
        <taxon>Pseudomonadota</taxon>
        <taxon>Alphaproteobacteria</taxon>
        <taxon>Rhodobacterales</taxon>
        <taxon>Roseobacteraceae</taxon>
        <taxon>Palleronia</taxon>
    </lineage>
</organism>
<dbReference type="EMBL" id="FWFV01000003">
    <property type="protein sequence ID" value="SLN37514.1"/>
    <property type="molecule type" value="Genomic_DNA"/>
</dbReference>
<evidence type="ECO:0000256" key="3">
    <source>
        <dbReference type="ARBA" id="ARBA00023027"/>
    </source>
</evidence>
<comment type="similarity">
    <text evidence="1">Belongs to the short-chain dehydrogenases/reductases (SDR) family.</text>
</comment>
<dbReference type="AlphaFoldDB" id="A0A1Y5SCW5"/>
<dbReference type="InterPro" id="IPR020904">
    <property type="entry name" value="Sc_DH/Rdtase_CS"/>
</dbReference>
<dbReference type="PANTHER" id="PTHR43477:SF4">
    <property type="entry name" value="DEHYDROGENASE_REDUCTASE SDR FAMILY MEMBER 6"/>
    <property type="match status" value="1"/>
</dbReference>
<evidence type="ECO:0000256" key="1">
    <source>
        <dbReference type="ARBA" id="ARBA00006484"/>
    </source>
</evidence>
<dbReference type="GO" id="GO:0016491">
    <property type="term" value="F:oxidoreductase activity"/>
    <property type="evidence" value="ECO:0007669"/>
    <property type="project" value="UniProtKB-KW"/>
</dbReference>
<dbReference type="Gene3D" id="3.40.50.720">
    <property type="entry name" value="NAD(P)-binding Rossmann-like Domain"/>
    <property type="match status" value="1"/>
</dbReference>
<dbReference type="PRINTS" id="PR00080">
    <property type="entry name" value="SDRFAMILY"/>
</dbReference>
<dbReference type="SUPFAM" id="SSF51735">
    <property type="entry name" value="NAD(P)-binding Rossmann-fold domains"/>
    <property type="match status" value="1"/>
</dbReference>
<dbReference type="FunFam" id="3.40.50.720:FF:000084">
    <property type="entry name" value="Short-chain dehydrogenase reductase"/>
    <property type="match status" value="1"/>
</dbReference>
<keyword evidence="3" id="KW-0520">NAD</keyword>
<proteinExistence type="inferred from homology"/>
<dbReference type="OrthoDB" id="9803333at2"/>
<evidence type="ECO:0000313" key="5">
    <source>
        <dbReference type="Proteomes" id="UP000193870"/>
    </source>
</evidence>
<dbReference type="Pfam" id="PF13561">
    <property type="entry name" value="adh_short_C2"/>
    <property type="match status" value="1"/>
</dbReference>
<dbReference type="STRING" id="315423.SAMN04488020_103326"/>
<dbReference type="PROSITE" id="PS00061">
    <property type="entry name" value="ADH_SHORT"/>
    <property type="match status" value="1"/>
</dbReference>
<keyword evidence="2 4" id="KW-0560">Oxidoreductase</keyword>
<keyword evidence="5" id="KW-1185">Reference proteome</keyword>
<dbReference type="PANTHER" id="PTHR43477">
    <property type="entry name" value="DIHYDROANTICAPSIN 7-DEHYDROGENASE"/>
    <property type="match status" value="1"/>
</dbReference>
<dbReference type="InterPro" id="IPR002347">
    <property type="entry name" value="SDR_fam"/>
</dbReference>
<dbReference type="InterPro" id="IPR036291">
    <property type="entry name" value="NAD(P)-bd_dom_sf"/>
</dbReference>
<reference evidence="4 5" key="1">
    <citation type="submission" date="2017-03" db="EMBL/GenBank/DDBJ databases">
        <authorList>
            <person name="Afonso C.L."/>
            <person name="Miller P.J."/>
            <person name="Scott M.A."/>
            <person name="Spackman E."/>
            <person name="Goraichik I."/>
            <person name="Dimitrov K.M."/>
            <person name="Suarez D.L."/>
            <person name="Swayne D.E."/>
        </authorList>
    </citation>
    <scope>NUCLEOTIDE SEQUENCE [LARGE SCALE GENOMIC DNA]</scope>
    <source>
        <strain evidence="4 5">CECT 7066</strain>
    </source>
</reference>
<evidence type="ECO:0000313" key="4">
    <source>
        <dbReference type="EMBL" id="SLN37514.1"/>
    </source>
</evidence>
<protein>
    <submittedName>
        <fullName evidence="4">2-keto-3-deoxy-L-fuconate dehydrogenase</fullName>
        <ecNumber evidence="4">1.1.1.-</ecNumber>
    </submittedName>
</protein>
<dbReference type="Proteomes" id="UP000193870">
    <property type="component" value="Unassembled WGS sequence"/>
</dbReference>
<evidence type="ECO:0000256" key="2">
    <source>
        <dbReference type="ARBA" id="ARBA00023002"/>
    </source>
</evidence>